<dbReference type="AlphaFoldDB" id="A0A6J6I8R0"/>
<dbReference type="InterPro" id="IPR028082">
    <property type="entry name" value="Peripla_BP_I"/>
</dbReference>
<dbReference type="PANTHER" id="PTHR30483:SF6">
    <property type="entry name" value="PERIPLASMIC BINDING PROTEIN OF ABC TRANSPORTER FOR NATURAL AMINO ACIDS"/>
    <property type="match status" value="1"/>
</dbReference>
<dbReference type="InterPro" id="IPR028081">
    <property type="entry name" value="Leu-bd"/>
</dbReference>
<keyword evidence="1" id="KW-0732">Signal</keyword>
<evidence type="ECO:0000259" key="2">
    <source>
        <dbReference type="Pfam" id="PF13458"/>
    </source>
</evidence>
<organism evidence="3">
    <name type="scientific">freshwater metagenome</name>
    <dbReference type="NCBI Taxonomy" id="449393"/>
    <lineage>
        <taxon>unclassified sequences</taxon>
        <taxon>metagenomes</taxon>
        <taxon>ecological metagenomes</taxon>
    </lineage>
</organism>
<accession>A0A6J6I8R0</accession>
<evidence type="ECO:0000256" key="1">
    <source>
        <dbReference type="ARBA" id="ARBA00022729"/>
    </source>
</evidence>
<feature type="domain" description="Leucine-binding protein" evidence="2">
    <location>
        <begin position="34"/>
        <end position="366"/>
    </location>
</feature>
<reference evidence="3" key="1">
    <citation type="submission" date="2020-05" db="EMBL/GenBank/DDBJ databases">
        <authorList>
            <person name="Chiriac C."/>
            <person name="Salcher M."/>
            <person name="Ghai R."/>
            <person name="Kavagutti S V."/>
        </authorList>
    </citation>
    <scope>NUCLEOTIDE SEQUENCE</scope>
</reference>
<dbReference type="PANTHER" id="PTHR30483">
    <property type="entry name" value="LEUCINE-SPECIFIC-BINDING PROTEIN"/>
    <property type="match status" value="1"/>
</dbReference>
<proteinExistence type="predicted"/>
<evidence type="ECO:0000313" key="3">
    <source>
        <dbReference type="EMBL" id="CAB4622892.1"/>
    </source>
</evidence>
<dbReference type="Pfam" id="PF13458">
    <property type="entry name" value="Peripla_BP_6"/>
    <property type="match status" value="1"/>
</dbReference>
<dbReference type="PROSITE" id="PS51257">
    <property type="entry name" value="PROKAR_LIPOPROTEIN"/>
    <property type="match status" value="1"/>
</dbReference>
<gene>
    <name evidence="3" type="ORF">UFOPK1835_01935</name>
</gene>
<dbReference type="Gene3D" id="3.40.50.2300">
    <property type="match status" value="2"/>
</dbReference>
<dbReference type="EMBL" id="CAEZUP010000118">
    <property type="protein sequence ID" value="CAB4622892.1"/>
    <property type="molecule type" value="Genomic_DNA"/>
</dbReference>
<dbReference type="SUPFAM" id="SSF53822">
    <property type="entry name" value="Periplasmic binding protein-like I"/>
    <property type="match status" value="1"/>
</dbReference>
<sequence>MKSRRILLAIPAVALALLVAACGSSTSATAKSEPVVVASIASSTGSASSYGLAQQKGTALAVAELGNGLVDLRTYDDLSTSAGGNEAMRAAIGAGASVVLGPTLSPVAASADLLAQAAGIPVLGVTNATLDMGAIGDRIWRVSLSEDAMVSDSVAYVAQNRLKSSKNAVLIWESADGYSTGSAESFRAAARANGITITSEQNYVEGSTTVGSIAAAALATSPDVVFMALRSTIAGDFLVATASTTAVRIGGNGFNSASVLGKAGAAASGLIVSGSWNINSSNPQSKKFVESYTKANGVAPDAFAAQGYAAVQVLLAAMEKAQSGDPAAIQAALAEIGSVDTVLGRFSFDAEHEPTYPAAVQEVIGGEFTLVR</sequence>
<dbReference type="InterPro" id="IPR006311">
    <property type="entry name" value="TAT_signal"/>
</dbReference>
<name>A0A6J6I8R0_9ZZZZ</name>
<dbReference type="PROSITE" id="PS51318">
    <property type="entry name" value="TAT"/>
    <property type="match status" value="1"/>
</dbReference>
<protein>
    <submittedName>
        <fullName evidence="3">Unannotated protein</fullName>
    </submittedName>
</protein>
<dbReference type="InterPro" id="IPR051010">
    <property type="entry name" value="BCAA_transport"/>
</dbReference>